<proteinExistence type="predicted"/>
<name>A0A6A6QY64_9PEZI</name>
<dbReference type="CDD" id="cd12108">
    <property type="entry name" value="Hr-like"/>
    <property type="match status" value="1"/>
</dbReference>
<evidence type="ECO:0000259" key="1">
    <source>
        <dbReference type="Pfam" id="PF01814"/>
    </source>
</evidence>
<gene>
    <name evidence="2" type="ORF">BU16DRAFT_538132</name>
</gene>
<accession>A0A6A6QY64</accession>
<evidence type="ECO:0000313" key="3">
    <source>
        <dbReference type="Proteomes" id="UP000799750"/>
    </source>
</evidence>
<dbReference type="PANTHER" id="PTHR38048:SF1">
    <property type="entry name" value="HEMERYTHRIN-LIKE DOMAIN-CONTAINING PROTEIN"/>
    <property type="match status" value="1"/>
</dbReference>
<dbReference type="EMBL" id="MU004187">
    <property type="protein sequence ID" value="KAF2497014.1"/>
    <property type="molecule type" value="Genomic_DNA"/>
</dbReference>
<dbReference type="Pfam" id="PF01814">
    <property type="entry name" value="Hemerythrin"/>
    <property type="match status" value="1"/>
</dbReference>
<dbReference type="PANTHER" id="PTHR38048">
    <property type="entry name" value="EXPRESSED PROTEIN"/>
    <property type="match status" value="1"/>
</dbReference>
<organism evidence="2 3">
    <name type="scientific">Lophium mytilinum</name>
    <dbReference type="NCBI Taxonomy" id="390894"/>
    <lineage>
        <taxon>Eukaryota</taxon>
        <taxon>Fungi</taxon>
        <taxon>Dikarya</taxon>
        <taxon>Ascomycota</taxon>
        <taxon>Pezizomycotina</taxon>
        <taxon>Dothideomycetes</taxon>
        <taxon>Pleosporomycetidae</taxon>
        <taxon>Mytilinidiales</taxon>
        <taxon>Mytilinidiaceae</taxon>
        <taxon>Lophium</taxon>
    </lineage>
</organism>
<dbReference type="OrthoDB" id="10044044at2759"/>
<feature type="domain" description="Hemerythrin-like" evidence="1">
    <location>
        <begin position="42"/>
        <end position="169"/>
    </location>
</feature>
<dbReference type="AlphaFoldDB" id="A0A6A6QY64"/>
<evidence type="ECO:0000313" key="2">
    <source>
        <dbReference type="EMBL" id="KAF2497014.1"/>
    </source>
</evidence>
<reference evidence="2" key="1">
    <citation type="journal article" date="2020" name="Stud. Mycol.">
        <title>101 Dothideomycetes genomes: a test case for predicting lifestyles and emergence of pathogens.</title>
        <authorList>
            <person name="Haridas S."/>
            <person name="Albert R."/>
            <person name="Binder M."/>
            <person name="Bloem J."/>
            <person name="Labutti K."/>
            <person name="Salamov A."/>
            <person name="Andreopoulos B."/>
            <person name="Baker S."/>
            <person name="Barry K."/>
            <person name="Bills G."/>
            <person name="Bluhm B."/>
            <person name="Cannon C."/>
            <person name="Castanera R."/>
            <person name="Culley D."/>
            <person name="Daum C."/>
            <person name="Ezra D."/>
            <person name="Gonzalez J."/>
            <person name="Henrissat B."/>
            <person name="Kuo A."/>
            <person name="Liang C."/>
            <person name="Lipzen A."/>
            <person name="Lutzoni F."/>
            <person name="Magnuson J."/>
            <person name="Mondo S."/>
            <person name="Nolan M."/>
            <person name="Ohm R."/>
            <person name="Pangilinan J."/>
            <person name="Park H.-J."/>
            <person name="Ramirez L."/>
            <person name="Alfaro M."/>
            <person name="Sun H."/>
            <person name="Tritt A."/>
            <person name="Yoshinaga Y."/>
            <person name="Zwiers L.-H."/>
            <person name="Turgeon B."/>
            <person name="Goodwin S."/>
            <person name="Spatafora J."/>
            <person name="Crous P."/>
            <person name="Grigoriev I."/>
        </authorList>
    </citation>
    <scope>NUCLEOTIDE SEQUENCE</scope>
    <source>
        <strain evidence="2">CBS 269.34</strain>
    </source>
</reference>
<dbReference type="InterPro" id="IPR012312">
    <property type="entry name" value="Hemerythrin-like"/>
</dbReference>
<dbReference type="Gene3D" id="1.20.120.520">
    <property type="entry name" value="nmb1532 protein domain like"/>
    <property type="match status" value="1"/>
</dbReference>
<dbReference type="Proteomes" id="UP000799750">
    <property type="component" value="Unassembled WGS sequence"/>
</dbReference>
<protein>
    <recommendedName>
        <fullName evidence="1">Hemerythrin-like domain-containing protein</fullName>
    </recommendedName>
</protein>
<sequence length="188" mass="21199">MSAPSSPAAQPTDDIPAAAAAAPPLPALSAADFRTYNRMAVKMDYYHDHFRATWNTLHGACTSNKRPAGMSIRQFIATGLEFCSMLEMHHGIEEAHIFPVLARKMPRFRDTTELLGQHREIHEGLERLQGYLEGCQRGERELRLGEMKGVLDGFGGVLWAHLEEEVRELGAENMRRFWSREEMGGMPF</sequence>
<keyword evidence="3" id="KW-1185">Reference proteome</keyword>
<dbReference type="InterPro" id="IPR053206">
    <property type="entry name" value="Dimeric_xanthone_biosynth"/>
</dbReference>